<evidence type="ECO:0000313" key="1">
    <source>
        <dbReference type="EMBL" id="WAJ29819.1"/>
    </source>
</evidence>
<dbReference type="EMBL" id="CP113520">
    <property type="protein sequence ID" value="WAJ29819.1"/>
    <property type="molecule type" value="Genomic_DNA"/>
</dbReference>
<name>A0ACD4NSE6_9HYPH</name>
<accession>A0ACD4NSE6</accession>
<protein>
    <submittedName>
        <fullName evidence="1">Acyltransferase</fullName>
    </submittedName>
</protein>
<keyword evidence="2" id="KW-1185">Reference proteome</keyword>
<organism evidence="1 2">
    <name type="scientific">Antarcticirhabdus aurantiaca</name>
    <dbReference type="NCBI Taxonomy" id="2606717"/>
    <lineage>
        <taxon>Bacteria</taxon>
        <taxon>Pseudomonadati</taxon>
        <taxon>Pseudomonadota</taxon>
        <taxon>Alphaproteobacteria</taxon>
        <taxon>Hyphomicrobiales</taxon>
        <taxon>Aurantimonadaceae</taxon>
        <taxon>Antarcticirhabdus</taxon>
    </lineage>
</organism>
<keyword evidence="1" id="KW-0012">Acyltransferase</keyword>
<evidence type="ECO:0000313" key="2">
    <source>
        <dbReference type="Proteomes" id="UP001163223"/>
    </source>
</evidence>
<reference evidence="1" key="1">
    <citation type="submission" date="2022-11" db="EMBL/GenBank/DDBJ databases">
        <title>beta-Carotene-producing bacterium, Jeongeuplla avenae sp. nov., alleviates the salt stress of Arabidopsis seedlings.</title>
        <authorList>
            <person name="Jiang L."/>
            <person name="Lee J."/>
        </authorList>
    </citation>
    <scope>NUCLEOTIDE SEQUENCE</scope>
    <source>
        <strain evidence="1">DY_R2A_6</strain>
    </source>
</reference>
<proteinExistence type="predicted"/>
<gene>
    <name evidence="1" type="ORF">OXU80_06250</name>
</gene>
<sequence length="367" mass="39710">MTRINGFTALRLLAAVLVIFTHSYSLGGAVEDPFMATVGLVPASTLGVDAFFAISGFLICGSLMRQPQIGRFLAARALRILPALVVLLLVTVFVMGPLVTTAADYWERPLTFQYLLNGLLFVWRPFLPGVFEAATTTPVVNGSLWTLPMEAICYLVLALMAWCGSFNRRGLFALTLGGYLFFVLGAFHKDFILFNYAGGLIAEHLMRFVALFGGGALIRMLEAPRALSGPATLAAGALVVLAFLLGQIDWRFFPYLYLLAWPWFVVGLAFRLKALAGLDRFDVSYGLYLYAFPVQQVIVQAAGGSMPQLLLFAASLALTLVPATLSWFLVERPMLRLKPGRPDPRLTDPAGNAASSVGAFAIGRGGG</sequence>
<dbReference type="Proteomes" id="UP001163223">
    <property type="component" value="Chromosome"/>
</dbReference>
<keyword evidence="1" id="KW-0808">Transferase</keyword>